<organism evidence="7 8">
    <name type="scientific">Piloderma croceum (strain F 1598)</name>
    <dbReference type="NCBI Taxonomy" id="765440"/>
    <lineage>
        <taxon>Eukaryota</taxon>
        <taxon>Fungi</taxon>
        <taxon>Dikarya</taxon>
        <taxon>Basidiomycota</taxon>
        <taxon>Agaricomycotina</taxon>
        <taxon>Agaricomycetes</taxon>
        <taxon>Agaricomycetidae</taxon>
        <taxon>Atheliales</taxon>
        <taxon>Atheliaceae</taxon>
        <taxon>Piloderma</taxon>
    </lineage>
</organism>
<evidence type="ECO:0000256" key="3">
    <source>
        <dbReference type="SAM" id="MobiDB-lite"/>
    </source>
</evidence>
<dbReference type="SUPFAM" id="SSF52799">
    <property type="entry name" value="(Phosphotyrosine protein) phosphatases II"/>
    <property type="match status" value="2"/>
</dbReference>
<comment type="similarity">
    <text evidence="1">Belongs to the protein-tyrosine phosphatase family. Non-receptor class subfamily.</text>
</comment>
<dbReference type="Gene3D" id="3.90.190.10">
    <property type="entry name" value="Protein tyrosine phosphatase superfamily"/>
    <property type="match status" value="2"/>
</dbReference>
<proteinExistence type="inferred from homology"/>
<feature type="compositionally biased region" description="Low complexity" evidence="3">
    <location>
        <begin position="784"/>
        <end position="797"/>
    </location>
</feature>
<reference evidence="7 8" key="1">
    <citation type="submission" date="2014-04" db="EMBL/GenBank/DDBJ databases">
        <authorList>
            <consortium name="DOE Joint Genome Institute"/>
            <person name="Kuo A."/>
            <person name="Tarkka M."/>
            <person name="Buscot F."/>
            <person name="Kohler A."/>
            <person name="Nagy L.G."/>
            <person name="Floudas D."/>
            <person name="Copeland A."/>
            <person name="Barry K.W."/>
            <person name="Cichocki N."/>
            <person name="Veneault-Fourrey C."/>
            <person name="LaButti K."/>
            <person name="Lindquist E.A."/>
            <person name="Lipzen A."/>
            <person name="Lundell T."/>
            <person name="Morin E."/>
            <person name="Murat C."/>
            <person name="Sun H."/>
            <person name="Tunlid A."/>
            <person name="Henrissat B."/>
            <person name="Grigoriev I.V."/>
            <person name="Hibbett D.S."/>
            <person name="Martin F."/>
            <person name="Nordberg H.P."/>
            <person name="Cantor M.N."/>
            <person name="Hua S.X."/>
        </authorList>
    </citation>
    <scope>NUCLEOTIDE SEQUENCE [LARGE SCALE GENOMIC DNA]</scope>
    <source>
        <strain evidence="7 8">F 1598</strain>
    </source>
</reference>
<dbReference type="InterPro" id="IPR036873">
    <property type="entry name" value="Rhodanese-like_dom_sf"/>
</dbReference>
<evidence type="ECO:0000259" key="4">
    <source>
        <dbReference type="PROSITE" id="PS50055"/>
    </source>
</evidence>
<dbReference type="GO" id="GO:0004725">
    <property type="term" value="F:protein tyrosine phosphatase activity"/>
    <property type="evidence" value="ECO:0007669"/>
    <property type="project" value="UniProtKB-EC"/>
</dbReference>
<feature type="compositionally biased region" description="Low complexity" evidence="3">
    <location>
        <begin position="828"/>
        <end position="850"/>
    </location>
</feature>
<reference evidence="8" key="2">
    <citation type="submission" date="2015-01" db="EMBL/GenBank/DDBJ databases">
        <title>Evolutionary Origins and Diversification of the Mycorrhizal Mutualists.</title>
        <authorList>
            <consortium name="DOE Joint Genome Institute"/>
            <consortium name="Mycorrhizal Genomics Consortium"/>
            <person name="Kohler A."/>
            <person name="Kuo A."/>
            <person name="Nagy L.G."/>
            <person name="Floudas D."/>
            <person name="Copeland A."/>
            <person name="Barry K.W."/>
            <person name="Cichocki N."/>
            <person name="Veneault-Fourrey C."/>
            <person name="LaButti K."/>
            <person name="Lindquist E.A."/>
            <person name="Lipzen A."/>
            <person name="Lundell T."/>
            <person name="Morin E."/>
            <person name="Murat C."/>
            <person name="Riley R."/>
            <person name="Ohm R."/>
            <person name="Sun H."/>
            <person name="Tunlid A."/>
            <person name="Henrissat B."/>
            <person name="Grigoriev I.V."/>
            <person name="Hibbett D.S."/>
            <person name="Martin F."/>
        </authorList>
    </citation>
    <scope>NUCLEOTIDE SEQUENCE [LARGE SCALE GENOMIC DNA]</scope>
    <source>
        <strain evidence="8">F 1598</strain>
    </source>
</reference>
<feature type="compositionally biased region" description="Low complexity" evidence="3">
    <location>
        <begin position="867"/>
        <end position="899"/>
    </location>
</feature>
<dbReference type="STRING" id="765440.A0A0C3FYF9"/>
<feature type="compositionally biased region" description="Low complexity" evidence="3">
    <location>
        <begin position="1167"/>
        <end position="1181"/>
    </location>
</feature>
<keyword evidence="8" id="KW-1185">Reference proteome</keyword>
<dbReference type="EMBL" id="KN832987">
    <property type="protein sequence ID" value="KIM84694.1"/>
    <property type="molecule type" value="Genomic_DNA"/>
</dbReference>
<dbReference type="OrthoDB" id="6058203at2759"/>
<dbReference type="InterPro" id="IPR003595">
    <property type="entry name" value="Tyr_Pase_cat"/>
</dbReference>
<dbReference type="PROSITE" id="PS50056">
    <property type="entry name" value="TYR_PHOSPHATASE_2"/>
    <property type="match status" value="1"/>
</dbReference>
<feature type="region of interest" description="Disordered" evidence="3">
    <location>
        <begin position="778"/>
        <end position="925"/>
    </location>
</feature>
<dbReference type="PRINTS" id="PR00700">
    <property type="entry name" value="PRTYPHPHTASE"/>
</dbReference>
<evidence type="ECO:0000259" key="6">
    <source>
        <dbReference type="PROSITE" id="PS50206"/>
    </source>
</evidence>
<feature type="domain" description="Tyrosine-protein phosphatase" evidence="4">
    <location>
        <begin position="430"/>
        <end position="685"/>
    </location>
</feature>
<dbReference type="Pfam" id="PF00102">
    <property type="entry name" value="Y_phosphatase"/>
    <property type="match status" value="1"/>
</dbReference>
<sequence>MDFFSNVGNSNSDPPPTETLDPFAQAIASRFGSGSLLTARLMQEKTPPRDTFSPPVRKGSSPVIIPPPSTPMSKMTLAPPPGLMSFTAVSPVGLRDILNDHSNVLILDIRPHAAFTAARIPRALSLCVPSTLLKRPMFSLEKLSAMLPSTASRESFCTWRTASRIIVYDADAAAIPEGSNINGLLKKFKKEGFTGDLGWLQDGFQAVWRTQRDLITSDLPSPDTEPEDCATSPFIPAASPGVLRTRQLPMSAFSLFSTTSASSKPIPTLSRNGTTTGLTLAPFRPAANPFFDTIRQNTELTQGITERIPLKLPRRVRHRISDLPFRWLQDIARRSVTRPRTAAELASSDLSSEDESDDEVNATDVEEGTEALAMQFYRIELAEQRRLLGVMEHHSKESGPTDSQPRAANKGPEPLDFPYSITAGVEKGTKNRYRNIWPFEHARVRLHQRHRSDGAGSPEDDYVNASYVQPLGTSRRYIATQGPLPETFTDFWTLCWEQNVHVIVMLTREIEGAMVKCGNYWSSSSYGPLRLKLISTSGASTSMSVERDVTMDFLAPPKETKKTSATTIKRVFELTNTKFRASKPRIVTHFQYLEWPDMNVPDDPRDILGLIKEVDAAVAVSAPSAACDDADMGKPVLDGTLDRMTGVARHALGKRSPVLLHCSAGVGRTGGFIAVDALLDAVRREMRKKSAERAKASSSGEKSSKVDMGDAMDVDSPIMGTVPLQVATHHKAKDKHREELADEGFIVHVPNPSWDADSLNAPLSHHNRMIIDMQDAMEADNSSDDSPSPDSVPPNSSWIQIRPGPSTRRWAEAVSDQTGVTGGGMRDPNTNSGSNSSSNSSSYLNLPLSPAIVPIDVPTSDSRRKLSPPTTDSSSSVPSRNSSDSLGLSSLSADQPSSSVATTMSDKSRGSLRPSQELLKQVNDKSRFAENPKVVLPSKLKSAEFAEVLNTKSTTSSSIVNQSRPEHHFSQSPELMARSRAWATTGSTTDRSKDSSSRTTHESVQPPPSTLSSASRSASFWKPITQRRSSRSESSGYPSGVEFGSPSFSDSSPISLADGPYGSAPVKKSVTAKSHLAETFSSDENVSSSDDVRAAIVDYKQPRPLHADCSPTALSTYEEPVWQVIHDMREQRMSLCQSLRQYVFVHAALIEGALMIVDEERGVSEKGSILGSGSSTISAGTRPSPGTSTNAGSQSNLTPSVGKRGASPTELLKKDKKGQLSLAKRPSMKRKQSNAEGHEVTFNVTATESLPAGSGAVTLR</sequence>
<dbReference type="PANTHER" id="PTHR19134:SF561">
    <property type="entry name" value="PROTEIN TYROSINE PHOSPHATASE 36E, ISOFORM A"/>
    <property type="match status" value="1"/>
</dbReference>
<dbReference type="HOGENOM" id="CLU_002713_0_0_1"/>
<dbReference type="InParanoid" id="A0A0C3FYF9"/>
<dbReference type="InterPro" id="IPR050348">
    <property type="entry name" value="Protein-Tyr_Phosphatase"/>
</dbReference>
<dbReference type="SUPFAM" id="SSF52821">
    <property type="entry name" value="Rhodanese/Cell cycle control phosphatase"/>
    <property type="match status" value="1"/>
</dbReference>
<dbReference type="SMART" id="SM00194">
    <property type="entry name" value="PTPc"/>
    <property type="match status" value="1"/>
</dbReference>
<feature type="compositionally biased region" description="Basic and acidic residues" evidence="3">
    <location>
        <begin position="990"/>
        <end position="1001"/>
    </location>
</feature>
<dbReference type="SMART" id="SM00404">
    <property type="entry name" value="PTPc_motif"/>
    <property type="match status" value="1"/>
</dbReference>
<feature type="compositionally biased region" description="Polar residues" evidence="3">
    <location>
        <begin position="1184"/>
        <end position="1199"/>
    </location>
</feature>
<evidence type="ECO:0000256" key="1">
    <source>
        <dbReference type="ARBA" id="ARBA00009649"/>
    </source>
</evidence>
<feature type="domain" description="Rhodanese" evidence="6">
    <location>
        <begin position="100"/>
        <end position="216"/>
    </location>
</feature>
<dbReference type="PROSITE" id="PS00383">
    <property type="entry name" value="TYR_PHOSPHATASE_1"/>
    <property type="match status" value="1"/>
</dbReference>
<feature type="compositionally biased region" description="Polar residues" evidence="3">
    <location>
        <begin position="951"/>
        <end position="963"/>
    </location>
</feature>
<feature type="region of interest" description="Disordered" evidence="3">
    <location>
        <begin position="44"/>
        <end position="72"/>
    </location>
</feature>
<feature type="domain" description="Tyrosine specific protein phosphatases" evidence="5">
    <location>
        <begin position="653"/>
        <end position="678"/>
    </location>
</feature>
<dbReference type="Proteomes" id="UP000054166">
    <property type="component" value="Unassembled WGS sequence"/>
</dbReference>
<evidence type="ECO:0000313" key="7">
    <source>
        <dbReference type="EMBL" id="KIM84694.1"/>
    </source>
</evidence>
<dbReference type="InterPro" id="IPR029021">
    <property type="entry name" value="Prot-tyrosine_phosphatase-like"/>
</dbReference>
<dbReference type="PROSITE" id="PS50055">
    <property type="entry name" value="TYR_PHOSPHATASE_PTP"/>
    <property type="match status" value="1"/>
</dbReference>
<dbReference type="Gene3D" id="3.40.250.10">
    <property type="entry name" value="Rhodanese-like domain"/>
    <property type="match status" value="1"/>
</dbReference>
<feature type="region of interest" description="Disordered" evidence="3">
    <location>
        <begin position="690"/>
        <end position="709"/>
    </location>
</feature>
<dbReference type="PROSITE" id="PS50206">
    <property type="entry name" value="RHODANESE_3"/>
    <property type="match status" value="1"/>
</dbReference>
<feature type="compositionally biased region" description="Low complexity" evidence="3">
    <location>
        <begin position="1010"/>
        <end position="1019"/>
    </location>
</feature>
<feature type="region of interest" description="Disordered" evidence="3">
    <location>
        <begin position="951"/>
        <end position="1049"/>
    </location>
</feature>
<dbReference type="PANTHER" id="PTHR19134">
    <property type="entry name" value="RECEPTOR-TYPE TYROSINE-PROTEIN PHOSPHATASE"/>
    <property type="match status" value="1"/>
</dbReference>
<feature type="compositionally biased region" description="Acidic residues" evidence="3">
    <location>
        <begin position="351"/>
        <end position="361"/>
    </location>
</feature>
<dbReference type="InterPro" id="IPR016130">
    <property type="entry name" value="Tyr_Pase_AS"/>
</dbReference>
<accession>A0A0C3FYF9</accession>
<protein>
    <recommendedName>
        <fullName evidence="2">protein-tyrosine-phosphatase</fullName>
        <ecNumber evidence="2">3.1.3.48</ecNumber>
    </recommendedName>
</protein>
<evidence type="ECO:0000313" key="8">
    <source>
        <dbReference type="Proteomes" id="UP000054166"/>
    </source>
</evidence>
<name>A0A0C3FYF9_PILCF</name>
<dbReference type="InterPro" id="IPR000242">
    <property type="entry name" value="PTP_cat"/>
</dbReference>
<evidence type="ECO:0000256" key="2">
    <source>
        <dbReference type="ARBA" id="ARBA00013064"/>
    </source>
</evidence>
<dbReference type="AlphaFoldDB" id="A0A0C3FYF9"/>
<feature type="region of interest" description="Disordered" evidence="3">
    <location>
        <begin position="338"/>
        <end position="361"/>
    </location>
</feature>
<dbReference type="InterPro" id="IPR000387">
    <property type="entry name" value="Tyr_Pase_dom"/>
</dbReference>
<dbReference type="InterPro" id="IPR001763">
    <property type="entry name" value="Rhodanese-like_dom"/>
</dbReference>
<feature type="region of interest" description="Disordered" evidence="3">
    <location>
        <begin position="1166"/>
        <end position="1260"/>
    </location>
</feature>
<dbReference type="EC" id="3.1.3.48" evidence="2"/>
<evidence type="ECO:0000259" key="5">
    <source>
        <dbReference type="PROSITE" id="PS50056"/>
    </source>
</evidence>
<feature type="region of interest" description="Disordered" evidence="3">
    <location>
        <begin position="393"/>
        <end position="420"/>
    </location>
</feature>
<gene>
    <name evidence="7" type="ORF">PILCRDRAFT_818309</name>
</gene>